<dbReference type="InterPro" id="IPR043128">
    <property type="entry name" value="Rev_trsase/Diguanyl_cyclase"/>
</dbReference>
<feature type="transmembrane region" description="Helical" evidence="1">
    <location>
        <begin position="103"/>
        <end position="122"/>
    </location>
</feature>
<dbReference type="InterPro" id="IPR029787">
    <property type="entry name" value="Nucleotide_cyclase"/>
</dbReference>
<dbReference type="EMBL" id="DSWI01000014">
    <property type="protein sequence ID" value="HFG20416.1"/>
    <property type="molecule type" value="Genomic_DNA"/>
</dbReference>
<dbReference type="GO" id="GO:0043709">
    <property type="term" value="P:cell adhesion involved in single-species biofilm formation"/>
    <property type="evidence" value="ECO:0007669"/>
    <property type="project" value="TreeGrafter"/>
</dbReference>
<dbReference type="GO" id="GO:0052621">
    <property type="term" value="F:diguanylate cyclase activity"/>
    <property type="evidence" value="ECO:0007669"/>
    <property type="project" value="TreeGrafter"/>
</dbReference>
<sequence length="357" mass="39746">MPASTQGLDSTAAVRTKIYLFFLPVAAYAALFAWIKLDLPAQENLYEKYSLLVIASWLLLCWAGLLLPRWVPFRAVEGGIFWGTALLMVLNIYYNLLSVAEESLWPSSVWIAMVFVLAYFVFEPRTAWRVSLGIFTAFGVAGILALAPQVTAGAPIDSNAVLQLYISQLCYLVFFRLLILAKEHALQAQIKAIQLYQLAHTDPLTGVANRRSIIEAMHRALEHHNKTKEPLSLVLLDLDHFKQVNDQYGHETGDKVLVHVARLMRQNLRQGDYVGRWGGEEFVLLLPSTSLQEAQELCHRLRQLLAENSLESLRPISASFGIASAIPGDTPDQLVSRADAAMYLSKQAGGNRIEVVG</sequence>
<keyword evidence="1" id="KW-0812">Transmembrane</keyword>
<dbReference type="SMART" id="SM00267">
    <property type="entry name" value="GGDEF"/>
    <property type="match status" value="1"/>
</dbReference>
<feature type="transmembrane region" description="Helical" evidence="1">
    <location>
        <begin position="18"/>
        <end position="37"/>
    </location>
</feature>
<feature type="domain" description="GGDEF" evidence="2">
    <location>
        <begin position="229"/>
        <end position="357"/>
    </location>
</feature>
<dbReference type="InterPro" id="IPR050469">
    <property type="entry name" value="Diguanylate_Cyclase"/>
</dbReference>
<dbReference type="PANTHER" id="PTHR45138">
    <property type="entry name" value="REGULATORY COMPONENTS OF SENSORY TRANSDUCTION SYSTEM"/>
    <property type="match status" value="1"/>
</dbReference>
<dbReference type="PANTHER" id="PTHR45138:SF24">
    <property type="entry name" value="DIGUANYLATE CYCLASE DGCC-RELATED"/>
    <property type="match status" value="1"/>
</dbReference>
<dbReference type="InterPro" id="IPR000160">
    <property type="entry name" value="GGDEF_dom"/>
</dbReference>
<dbReference type="GO" id="GO:0005886">
    <property type="term" value="C:plasma membrane"/>
    <property type="evidence" value="ECO:0007669"/>
    <property type="project" value="TreeGrafter"/>
</dbReference>
<evidence type="ECO:0000313" key="3">
    <source>
        <dbReference type="EMBL" id="HFG20416.1"/>
    </source>
</evidence>
<reference evidence="3" key="1">
    <citation type="journal article" date="2020" name="mSystems">
        <title>Genome- and Community-Level Interaction Insights into Carbon Utilization and Element Cycling Functions of Hydrothermarchaeota in Hydrothermal Sediment.</title>
        <authorList>
            <person name="Zhou Z."/>
            <person name="Liu Y."/>
            <person name="Xu W."/>
            <person name="Pan J."/>
            <person name="Luo Z.H."/>
            <person name="Li M."/>
        </authorList>
    </citation>
    <scope>NUCLEOTIDE SEQUENCE [LARGE SCALE GENOMIC DNA]</scope>
    <source>
        <strain evidence="3">SpSt-524</strain>
    </source>
</reference>
<feature type="transmembrane region" description="Helical" evidence="1">
    <location>
        <begin position="79"/>
        <end position="97"/>
    </location>
</feature>
<dbReference type="Gene3D" id="3.30.70.270">
    <property type="match status" value="1"/>
</dbReference>
<keyword evidence="1" id="KW-1133">Transmembrane helix</keyword>
<accession>A0A7C3HD16</accession>
<feature type="transmembrane region" description="Helical" evidence="1">
    <location>
        <begin position="162"/>
        <end position="181"/>
    </location>
</feature>
<name>A0A7C3HD16_MEIRU</name>
<dbReference type="AlphaFoldDB" id="A0A7C3HD16"/>
<dbReference type="NCBIfam" id="TIGR00254">
    <property type="entry name" value="GGDEF"/>
    <property type="match status" value="1"/>
</dbReference>
<dbReference type="GO" id="GO:1902201">
    <property type="term" value="P:negative regulation of bacterial-type flagellum-dependent cell motility"/>
    <property type="evidence" value="ECO:0007669"/>
    <property type="project" value="TreeGrafter"/>
</dbReference>
<dbReference type="Pfam" id="PF00990">
    <property type="entry name" value="GGDEF"/>
    <property type="match status" value="1"/>
</dbReference>
<feature type="transmembrane region" description="Helical" evidence="1">
    <location>
        <begin position="134"/>
        <end position="156"/>
    </location>
</feature>
<protein>
    <submittedName>
        <fullName evidence="3">GGDEF domain-containing protein</fullName>
    </submittedName>
</protein>
<proteinExistence type="predicted"/>
<keyword evidence="1" id="KW-0472">Membrane</keyword>
<dbReference type="CDD" id="cd01949">
    <property type="entry name" value="GGDEF"/>
    <property type="match status" value="1"/>
</dbReference>
<dbReference type="PROSITE" id="PS50887">
    <property type="entry name" value="GGDEF"/>
    <property type="match status" value="1"/>
</dbReference>
<evidence type="ECO:0000259" key="2">
    <source>
        <dbReference type="PROSITE" id="PS50887"/>
    </source>
</evidence>
<organism evidence="3">
    <name type="scientific">Meiothermus ruber</name>
    <dbReference type="NCBI Taxonomy" id="277"/>
    <lineage>
        <taxon>Bacteria</taxon>
        <taxon>Thermotogati</taxon>
        <taxon>Deinococcota</taxon>
        <taxon>Deinococci</taxon>
        <taxon>Thermales</taxon>
        <taxon>Thermaceae</taxon>
        <taxon>Meiothermus</taxon>
    </lineage>
</organism>
<dbReference type="RefSeq" id="WP_409653866.1">
    <property type="nucleotide sequence ID" value="NZ_JBKBUW010000002.1"/>
</dbReference>
<comment type="caution">
    <text evidence="3">The sequence shown here is derived from an EMBL/GenBank/DDBJ whole genome shotgun (WGS) entry which is preliminary data.</text>
</comment>
<feature type="transmembrane region" description="Helical" evidence="1">
    <location>
        <begin position="49"/>
        <end position="67"/>
    </location>
</feature>
<dbReference type="SUPFAM" id="SSF55073">
    <property type="entry name" value="Nucleotide cyclase"/>
    <property type="match status" value="1"/>
</dbReference>
<evidence type="ECO:0000256" key="1">
    <source>
        <dbReference type="SAM" id="Phobius"/>
    </source>
</evidence>
<gene>
    <name evidence="3" type="ORF">ENS82_06805</name>
</gene>
<dbReference type="FunFam" id="3.30.70.270:FF:000001">
    <property type="entry name" value="Diguanylate cyclase domain protein"/>
    <property type="match status" value="1"/>
</dbReference>